<accession>A0A1I1S5X1</accession>
<name>A0A1I1S5X1_RUMAL</name>
<comment type="subcellular location">
    <subcellularLocation>
        <location evidence="1">Secreted</location>
    </subcellularLocation>
</comment>
<evidence type="ECO:0000256" key="2">
    <source>
        <dbReference type="ARBA" id="ARBA00022729"/>
    </source>
</evidence>
<dbReference type="Proteomes" id="UP000182192">
    <property type="component" value="Unassembled WGS sequence"/>
</dbReference>
<keyword evidence="2" id="KW-0732">Signal</keyword>
<organism evidence="4 5">
    <name type="scientific">Ruminococcus albus</name>
    <dbReference type="NCBI Taxonomy" id="1264"/>
    <lineage>
        <taxon>Bacteria</taxon>
        <taxon>Bacillati</taxon>
        <taxon>Bacillota</taxon>
        <taxon>Clostridia</taxon>
        <taxon>Eubacteriales</taxon>
        <taxon>Oscillospiraceae</taxon>
        <taxon>Ruminococcus</taxon>
    </lineage>
</organism>
<dbReference type="RefSeq" id="WP_207647025.1">
    <property type="nucleotide sequence ID" value="NZ_FOKQ01000085.1"/>
</dbReference>
<dbReference type="PANTHER" id="PTHR34216:SF3">
    <property type="entry name" value="POLY-BETA-1,6-N-ACETYL-D-GLUCOSAMINE N-DEACETYLASE"/>
    <property type="match status" value="1"/>
</dbReference>
<dbReference type="AlphaFoldDB" id="A0A1I1S5X1"/>
<dbReference type="PANTHER" id="PTHR34216">
    <property type="match status" value="1"/>
</dbReference>
<dbReference type="Pfam" id="PF01522">
    <property type="entry name" value="Polysacc_deac_1"/>
    <property type="match status" value="2"/>
</dbReference>
<dbReference type="GO" id="GO:0005975">
    <property type="term" value="P:carbohydrate metabolic process"/>
    <property type="evidence" value="ECO:0007669"/>
    <property type="project" value="InterPro"/>
</dbReference>
<dbReference type="InterPro" id="IPR011330">
    <property type="entry name" value="Glyco_hydro/deAcase_b/a-brl"/>
</dbReference>
<dbReference type="InterPro" id="IPR002509">
    <property type="entry name" value="NODB_dom"/>
</dbReference>
<gene>
    <name evidence="4" type="ORF">SAMN02910406_03847</name>
</gene>
<dbReference type="CDD" id="cd10971">
    <property type="entry name" value="CE4_DAC_u2_5s"/>
    <property type="match status" value="1"/>
</dbReference>
<dbReference type="SUPFAM" id="SSF88713">
    <property type="entry name" value="Glycoside hydrolase/deacetylase"/>
    <property type="match status" value="1"/>
</dbReference>
<dbReference type="InterPro" id="IPR051398">
    <property type="entry name" value="Polysacch_Deacetylase"/>
</dbReference>
<evidence type="ECO:0000313" key="4">
    <source>
        <dbReference type="EMBL" id="SFD41742.1"/>
    </source>
</evidence>
<proteinExistence type="predicted"/>
<reference evidence="4 5" key="1">
    <citation type="submission" date="2016-10" db="EMBL/GenBank/DDBJ databases">
        <authorList>
            <person name="de Groot N.N."/>
        </authorList>
    </citation>
    <scope>NUCLEOTIDE SEQUENCE [LARGE SCALE GENOMIC DNA]</scope>
    <source>
        <strain evidence="4 5">AR67</strain>
    </source>
</reference>
<dbReference type="GO" id="GO:0005576">
    <property type="term" value="C:extracellular region"/>
    <property type="evidence" value="ECO:0007669"/>
    <property type="project" value="UniProtKB-SubCell"/>
</dbReference>
<dbReference type="Gene3D" id="3.20.20.370">
    <property type="entry name" value="Glycoside hydrolase/deacetylase"/>
    <property type="match status" value="1"/>
</dbReference>
<evidence type="ECO:0000256" key="1">
    <source>
        <dbReference type="ARBA" id="ARBA00004613"/>
    </source>
</evidence>
<evidence type="ECO:0000259" key="3">
    <source>
        <dbReference type="PROSITE" id="PS51677"/>
    </source>
</evidence>
<protein>
    <submittedName>
        <fullName evidence="4">Polysaccharide deacetylase</fullName>
    </submittedName>
</protein>
<sequence>MNSLTVVMYHYTRDLRNSRYPNIRGMDISMFRDQIYFFVNNFQVVSMEDVIDSIERKIDLPNNALLLTFDDGYIDNYTFAFPVLDEYGVQGSFFIPGKTFATHQLLDVNKIHYILASGNESEIVRDLLNEMDYYRGKDFIFESTNDLYKKYAVPNRFDNGDIIFIKRMLQTVLPEQLRNIISSNLFKKYVGISEDKLAHELYMNEQQITTMIRHGMHIGVHGYDHYWLGNLDVNKMQKDIDLALDTLNAFIDPSSWSIAYPYGNYNADVLSYIKSKGAKIGVTTEVRKFDLIKDSPLEIPRFDCNDFPPKSRNYYNMQ</sequence>
<evidence type="ECO:0000313" key="5">
    <source>
        <dbReference type="Proteomes" id="UP000182192"/>
    </source>
</evidence>
<dbReference type="GO" id="GO:0016810">
    <property type="term" value="F:hydrolase activity, acting on carbon-nitrogen (but not peptide) bonds"/>
    <property type="evidence" value="ECO:0007669"/>
    <property type="project" value="InterPro"/>
</dbReference>
<dbReference type="EMBL" id="FOKQ01000085">
    <property type="protein sequence ID" value="SFD41742.1"/>
    <property type="molecule type" value="Genomic_DNA"/>
</dbReference>
<feature type="domain" description="NodB homology" evidence="3">
    <location>
        <begin position="63"/>
        <end position="318"/>
    </location>
</feature>
<dbReference type="PROSITE" id="PS51677">
    <property type="entry name" value="NODB"/>
    <property type="match status" value="1"/>
</dbReference>